<evidence type="ECO:0000256" key="5">
    <source>
        <dbReference type="ARBA" id="ARBA00022741"/>
    </source>
</evidence>
<comment type="caution">
    <text evidence="9">The sequence shown here is derived from an EMBL/GenBank/DDBJ whole genome shotgun (WGS) entry which is preliminary data.</text>
</comment>
<dbReference type="RefSeq" id="WP_061995250.1">
    <property type="nucleotide sequence ID" value="NZ_JAAGPU010000029.1"/>
</dbReference>
<protein>
    <recommendedName>
        <fullName evidence="3">lipoate--protein ligase</fullName>
        <ecNumber evidence="3">6.3.1.20</ecNumber>
    </recommendedName>
</protein>
<dbReference type="GO" id="GO:0005737">
    <property type="term" value="C:cytoplasm"/>
    <property type="evidence" value="ECO:0007669"/>
    <property type="project" value="TreeGrafter"/>
</dbReference>
<dbReference type="Pfam" id="PF21948">
    <property type="entry name" value="LplA-B_cat"/>
    <property type="match status" value="1"/>
</dbReference>
<evidence type="ECO:0000313" key="10">
    <source>
        <dbReference type="Proteomes" id="UP000481872"/>
    </source>
</evidence>
<dbReference type="InterPro" id="IPR004562">
    <property type="entry name" value="LipoylTrfase_LipoateP_Ligase"/>
</dbReference>
<organism evidence="9 10">
    <name type="scientific">Clostridium senegalense</name>
    <dbReference type="NCBI Taxonomy" id="1465809"/>
    <lineage>
        <taxon>Bacteria</taxon>
        <taxon>Bacillati</taxon>
        <taxon>Bacillota</taxon>
        <taxon>Clostridia</taxon>
        <taxon>Eubacteriales</taxon>
        <taxon>Clostridiaceae</taxon>
        <taxon>Clostridium</taxon>
    </lineage>
</organism>
<dbReference type="SUPFAM" id="SSF55681">
    <property type="entry name" value="Class II aaRS and biotin synthetases"/>
    <property type="match status" value="1"/>
</dbReference>
<comment type="pathway">
    <text evidence="2">Protein modification; protein lipoylation via exogenous pathway; protein N(6)-(lipoyl)lysine from lipoate: step 1/2.</text>
</comment>
<reference evidence="9 10" key="1">
    <citation type="submission" date="2020-02" db="EMBL/GenBank/DDBJ databases">
        <title>Genome assembly of a novel Clostridium senegalense strain.</title>
        <authorList>
            <person name="Gupta T.B."/>
            <person name="Jauregui R."/>
            <person name="Maclean P."/>
            <person name="Nawarathana A."/>
            <person name="Brightwell G."/>
        </authorList>
    </citation>
    <scope>NUCLEOTIDE SEQUENCE [LARGE SCALE GENOMIC DNA]</scope>
    <source>
        <strain evidence="9 10">AGRFS4</strain>
    </source>
</reference>
<name>A0A6M0H6H6_9CLOT</name>
<evidence type="ECO:0000256" key="1">
    <source>
        <dbReference type="ARBA" id="ARBA00005085"/>
    </source>
</evidence>
<dbReference type="PANTHER" id="PTHR12561">
    <property type="entry name" value="LIPOATE-PROTEIN LIGASE"/>
    <property type="match status" value="1"/>
</dbReference>
<keyword evidence="10" id="KW-1185">Reference proteome</keyword>
<comment type="catalytic activity">
    <reaction evidence="7">
        <text>L-lysyl-[lipoyl-carrier protein] + (R)-lipoate + ATP = N(6)-[(R)-lipoyl]-L-lysyl-[lipoyl-carrier protein] + AMP + diphosphate + H(+)</text>
        <dbReference type="Rhea" id="RHEA:49288"/>
        <dbReference type="Rhea" id="RHEA-COMP:10500"/>
        <dbReference type="Rhea" id="RHEA-COMP:10502"/>
        <dbReference type="ChEBI" id="CHEBI:15378"/>
        <dbReference type="ChEBI" id="CHEBI:29969"/>
        <dbReference type="ChEBI" id="CHEBI:30616"/>
        <dbReference type="ChEBI" id="CHEBI:33019"/>
        <dbReference type="ChEBI" id="CHEBI:83088"/>
        <dbReference type="ChEBI" id="CHEBI:83099"/>
        <dbReference type="ChEBI" id="CHEBI:456215"/>
        <dbReference type="EC" id="6.3.1.20"/>
    </reaction>
</comment>
<dbReference type="UniPathway" id="UPA00537">
    <property type="reaction ID" value="UER00594"/>
</dbReference>
<evidence type="ECO:0000313" key="9">
    <source>
        <dbReference type="EMBL" id="NEU05938.1"/>
    </source>
</evidence>
<dbReference type="Pfam" id="PF10437">
    <property type="entry name" value="Lip_prot_lig_C"/>
    <property type="match status" value="1"/>
</dbReference>
<keyword evidence="5" id="KW-0547">Nucleotide-binding</keyword>
<keyword evidence="6" id="KW-0067">ATP-binding</keyword>
<evidence type="ECO:0000256" key="4">
    <source>
        <dbReference type="ARBA" id="ARBA00022598"/>
    </source>
</evidence>
<dbReference type="SUPFAM" id="SSF82649">
    <property type="entry name" value="SufE/NifU"/>
    <property type="match status" value="1"/>
</dbReference>
<dbReference type="Proteomes" id="UP000481872">
    <property type="component" value="Unassembled WGS sequence"/>
</dbReference>
<keyword evidence="4 9" id="KW-0436">Ligase</keyword>
<dbReference type="Gene3D" id="3.30.390.50">
    <property type="entry name" value="CO dehydrogenase flavoprotein, C-terminal domain"/>
    <property type="match status" value="1"/>
</dbReference>
<dbReference type="AlphaFoldDB" id="A0A6M0H6H6"/>
<dbReference type="EC" id="6.3.1.20" evidence="3"/>
<dbReference type="GO" id="GO:0005524">
    <property type="term" value="F:ATP binding"/>
    <property type="evidence" value="ECO:0007669"/>
    <property type="project" value="UniProtKB-KW"/>
</dbReference>
<evidence type="ECO:0000256" key="7">
    <source>
        <dbReference type="ARBA" id="ARBA00048037"/>
    </source>
</evidence>
<dbReference type="Gene3D" id="3.30.930.10">
    <property type="entry name" value="Bira Bifunctional Protein, Domain 2"/>
    <property type="match status" value="1"/>
</dbReference>
<dbReference type="GO" id="GO:0016979">
    <property type="term" value="F:lipoate-protein ligase activity"/>
    <property type="evidence" value="ECO:0007669"/>
    <property type="project" value="UniProtKB-EC"/>
</dbReference>
<dbReference type="GO" id="GO:0017118">
    <property type="term" value="F:lipoyltransferase activity"/>
    <property type="evidence" value="ECO:0007669"/>
    <property type="project" value="TreeGrafter"/>
</dbReference>
<sequence>MIFINHNNINPYFNHSAEEYILKTLDNDCFMLWQNEPCILIGRNQNAFAEINEDYVSNNNIKVVRRLTGGGAVFNDLGNINFSFISQNTGDVTSNFKKFTLPIIKSLHSLGIDAKFSGRNDLVIDEKKFSGNAQYYYKNKVLHHGTLLFSSSIVNLSSALNVNPLKFKHKSVSSVKSRVTNISDYLKENMTVLNFKNYVLNFVMNEFNEKKLYFFDDTALKEINNIMNTRFATHEWNFGKNSKYKYSKEKRFSGGTIEVNFNIEKGIIKDLKFYGDFFFTRNIEYLESKLIDKPYNSTILSAVLNSFNIEDYIKGISNKDLINLMF</sequence>
<dbReference type="GO" id="GO:0009249">
    <property type="term" value="P:protein lipoylation"/>
    <property type="evidence" value="ECO:0007669"/>
    <property type="project" value="InterPro"/>
</dbReference>
<dbReference type="PANTHER" id="PTHR12561:SF3">
    <property type="entry name" value="LIPOYLTRANSFERASE 1, MITOCHONDRIAL"/>
    <property type="match status" value="1"/>
</dbReference>
<proteinExistence type="predicted"/>
<dbReference type="EMBL" id="JAAGPU010000029">
    <property type="protein sequence ID" value="NEU05938.1"/>
    <property type="molecule type" value="Genomic_DNA"/>
</dbReference>
<dbReference type="NCBIfam" id="TIGR00545">
    <property type="entry name" value="lipoyltrans"/>
    <property type="match status" value="1"/>
</dbReference>
<evidence type="ECO:0000256" key="2">
    <source>
        <dbReference type="ARBA" id="ARBA00005124"/>
    </source>
</evidence>
<comment type="pathway">
    <text evidence="1">Protein modification; protein lipoylation via exogenous pathway; protein N(6)-(lipoyl)lysine from lipoate: step 2/2.</text>
</comment>
<dbReference type="InterPro" id="IPR019491">
    <property type="entry name" value="Lipoate_protein_ligase_C"/>
</dbReference>
<dbReference type="InterPro" id="IPR045864">
    <property type="entry name" value="aa-tRNA-synth_II/BPL/LPL"/>
</dbReference>
<dbReference type="PROSITE" id="PS51733">
    <property type="entry name" value="BPL_LPL_CATALYTIC"/>
    <property type="match status" value="1"/>
</dbReference>
<accession>A0A6M0H6H6</accession>
<dbReference type="InterPro" id="IPR004143">
    <property type="entry name" value="BPL_LPL_catalytic"/>
</dbReference>
<dbReference type="CDD" id="cd16443">
    <property type="entry name" value="LplA"/>
    <property type="match status" value="1"/>
</dbReference>
<gene>
    <name evidence="9" type="ORF">G3M99_13965</name>
</gene>
<evidence type="ECO:0000256" key="3">
    <source>
        <dbReference type="ARBA" id="ARBA00012367"/>
    </source>
</evidence>
<evidence type="ECO:0000256" key="6">
    <source>
        <dbReference type="ARBA" id="ARBA00022840"/>
    </source>
</evidence>
<evidence type="ECO:0000259" key="8">
    <source>
        <dbReference type="PROSITE" id="PS51733"/>
    </source>
</evidence>
<feature type="domain" description="BPL/LPL catalytic" evidence="8">
    <location>
        <begin position="24"/>
        <end position="211"/>
    </location>
</feature>